<gene>
    <name evidence="2" type="ORF">Daesc_009396</name>
</gene>
<sequence>MLDKLSNFGFRVLGPLERSLDPSQKKHKGKSSRNPRKNLLSPPEQDPKFWIENDETKYLRPGESFSLTVKRDIPSESPKNYVKIRIYKVPSHEESLLSTSLINSWPGLLLGNRLLFWNESLSLAFDYLRIQVPGDFRIRVTALEYRGDMVGYAIAADIYSEIIHQE</sequence>
<dbReference type="AlphaFoldDB" id="A0AAX6MAV2"/>
<accession>A0AAX6MAV2</accession>
<keyword evidence="3" id="KW-1185">Reference proteome</keyword>
<reference evidence="2 3" key="1">
    <citation type="journal article" date="2024" name="Front Chem Biol">
        <title>Unveiling the potential of Daldinia eschscholtzii MFLUCC 19-0629 through bioactivity and bioinformatics studies for enhanced sustainable agriculture production.</title>
        <authorList>
            <person name="Brooks S."/>
            <person name="Weaver J.A."/>
            <person name="Klomchit A."/>
            <person name="Alharthi S.A."/>
            <person name="Onlamun T."/>
            <person name="Nurani R."/>
            <person name="Vong T.K."/>
            <person name="Alberti F."/>
            <person name="Greco C."/>
        </authorList>
    </citation>
    <scope>NUCLEOTIDE SEQUENCE [LARGE SCALE GENOMIC DNA]</scope>
    <source>
        <strain evidence="2">MFLUCC 19-0629</strain>
    </source>
</reference>
<protein>
    <submittedName>
        <fullName evidence="2">Uncharacterized protein</fullName>
    </submittedName>
</protein>
<dbReference type="Proteomes" id="UP001369815">
    <property type="component" value="Unassembled WGS sequence"/>
</dbReference>
<evidence type="ECO:0000313" key="3">
    <source>
        <dbReference type="Proteomes" id="UP001369815"/>
    </source>
</evidence>
<evidence type="ECO:0000313" key="2">
    <source>
        <dbReference type="EMBL" id="KAK6949321.1"/>
    </source>
</evidence>
<organism evidence="2 3">
    <name type="scientific">Daldinia eschscholtzii</name>
    <dbReference type="NCBI Taxonomy" id="292717"/>
    <lineage>
        <taxon>Eukaryota</taxon>
        <taxon>Fungi</taxon>
        <taxon>Dikarya</taxon>
        <taxon>Ascomycota</taxon>
        <taxon>Pezizomycotina</taxon>
        <taxon>Sordariomycetes</taxon>
        <taxon>Xylariomycetidae</taxon>
        <taxon>Xylariales</taxon>
        <taxon>Hypoxylaceae</taxon>
        <taxon>Daldinia</taxon>
    </lineage>
</organism>
<comment type="caution">
    <text evidence="2">The sequence shown here is derived from an EMBL/GenBank/DDBJ whole genome shotgun (WGS) entry which is preliminary data.</text>
</comment>
<proteinExistence type="predicted"/>
<feature type="region of interest" description="Disordered" evidence="1">
    <location>
        <begin position="19"/>
        <end position="48"/>
    </location>
</feature>
<evidence type="ECO:0000256" key="1">
    <source>
        <dbReference type="SAM" id="MobiDB-lite"/>
    </source>
</evidence>
<dbReference type="EMBL" id="JBANMG010000009">
    <property type="protein sequence ID" value="KAK6949321.1"/>
    <property type="molecule type" value="Genomic_DNA"/>
</dbReference>
<feature type="compositionally biased region" description="Basic residues" evidence="1">
    <location>
        <begin position="25"/>
        <end position="36"/>
    </location>
</feature>
<name>A0AAX6MAV2_9PEZI</name>